<dbReference type="InterPro" id="IPR011051">
    <property type="entry name" value="RmlC_Cupin_sf"/>
</dbReference>
<protein>
    <recommendedName>
        <fullName evidence="3">Cupin 2 conserved barrel domain-containing protein</fullName>
    </recommendedName>
</protein>
<dbReference type="AlphaFoldDB" id="W9X1Q3"/>
<dbReference type="RefSeq" id="XP_007741482.1">
    <property type="nucleotide sequence ID" value="XM_007743292.1"/>
</dbReference>
<name>W9X1Q3_9EURO</name>
<feature type="non-terminal residue" evidence="1">
    <location>
        <position position="64"/>
    </location>
</feature>
<dbReference type="HOGENOM" id="CLU_158082_0_0_1"/>
<dbReference type="PANTHER" id="PTHR40434:SF1">
    <property type="entry name" value="CUPIN TYPE-1 DOMAIN-CONTAINING PROTEIN"/>
    <property type="match status" value="1"/>
</dbReference>
<sequence length="64" mass="7067">AHYPPHSHSGLTTHLIRRGSLTITYPEDPNPTKETFGVGARIDVPAGKVHEVWMGDEGEYLTLI</sequence>
<gene>
    <name evidence="1" type="ORF">A1O5_02678</name>
</gene>
<reference evidence="1 2" key="1">
    <citation type="submission" date="2013-03" db="EMBL/GenBank/DDBJ databases">
        <title>The Genome Sequence of Cladophialophora psammophila CBS 110553.</title>
        <authorList>
            <consortium name="The Broad Institute Genomics Platform"/>
            <person name="Cuomo C."/>
            <person name="de Hoog S."/>
            <person name="Gorbushina A."/>
            <person name="Walker B."/>
            <person name="Young S.K."/>
            <person name="Zeng Q."/>
            <person name="Gargeya S."/>
            <person name="Fitzgerald M."/>
            <person name="Haas B."/>
            <person name="Abouelleil A."/>
            <person name="Allen A.W."/>
            <person name="Alvarado L."/>
            <person name="Arachchi H.M."/>
            <person name="Berlin A.M."/>
            <person name="Chapman S.B."/>
            <person name="Gainer-Dewar J."/>
            <person name="Goldberg J."/>
            <person name="Griggs A."/>
            <person name="Gujja S."/>
            <person name="Hansen M."/>
            <person name="Howarth C."/>
            <person name="Imamovic A."/>
            <person name="Ireland A."/>
            <person name="Larimer J."/>
            <person name="McCowan C."/>
            <person name="Murphy C."/>
            <person name="Pearson M."/>
            <person name="Poon T.W."/>
            <person name="Priest M."/>
            <person name="Roberts A."/>
            <person name="Saif S."/>
            <person name="Shea T."/>
            <person name="Sisk P."/>
            <person name="Sykes S."/>
            <person name="Wortman J."/>
            <person name="Nusbaum C."/>
            <person name="Birren B."/>
        </authorList>
    </citation>
    <scope>NUCLEOTIDE SEQUENCE [LARGE SCALE GENOMIC DNA]</scope>
    <source>
        <strain evidence="1 2">CBS 110553</strain>
    </source>
</reference>
<evidence type="ECO:0000313" key="2">
    <source>
        <dbReference type="Proteomes" id="UP000019471"/>
    </source>
</evidence>
<dbReference type="EMBL" id="AMGX01000003">
    <property type="protein sequence ID" value="EXJ74382.1"/>
    <property type="molecule type" value="Genomic_DNA"/>
</dbReference>
<accession>W9X1Q3</accession>
<evidence type="ECO:0008006" key="3">
    <source>
        <dbReference type="Google" id="ProtNLM"/>
    </source>
</evidence>
<dbReference type="Proteomes" id="UP000019471">
    <property type="component" value="Unassembled WGS sequence"/>
</dbReference>
<keyword evidence="2" id="KW-1185">Reference proteome</keyword>
<dbReference type="OrthoDB" id="5270965at2759"/>
<feature type="non-terminal residue" evidence="1">
    <location>
        <position position="1"/>
    </location>
</feature>
<dbReference type="PANTHER" id="PTHR40434">
    <property type="entry name" value="CUPIN_2 DOMAIN-CONTAINING PROTEIN"/>
    <property type="match status" value="1"/>
</dbReference>
<proteinExistence type="predicted"/>
<evidence type="ECO:0000313" key="1">
    <source>
        <dbReference type="EMBL" id="EXJ74382.1"/>
    </source>
</evidence>
<comment type="caution">
    <text evidence="1">The sequence shown here is derived from an EMBL/GenBank/DDBJ whole genome shotgun (WGS) entry which is preliminary data.</text>
</comment>
<organism evidence="1 2">
    <name type="scientific">Cladophialophora psammophila CBS 110553</name>
    <dbReference type="NCBI Taxonomy" id="1182543"/>
    <lineage>
        <taxon>Eukaryota</taxon>
        <taxon>Fungi</taxon>
        <taxon>Dikarya</taxon>
        <taxon>Ascomycota</taxon>
        <taxon>Pezizomycotina</taxon>
        <taxon>Eurotiomycetes</taxon>
        <taxon>Chaetothyriomycetidae</taxon>
        <taxon>Chaetothyriales</taxon>
        <taxon>Herpotrichiellaceae</taxon>
        <taxon>Cladophialophora</taxon>
    </lineage>
</organism>
<dbReference type="SUPFAM" id="SSF51182">
    <property type="entry name" value="RmlC-like cupins"/>
    <property type="match status" value="1"/>
</dbReference>
<dbReference type="GeneID" id="19187409"/>